<organism evidence="9 10">
    <name type="scientific">Blautia hydrogenotrophica (strain DSM 10507 / JCM 14656 / S5a33)</name>
    <name type="common">Ruminococcus hydrogenotrophicus</name>
    <dbReference type="NCBI Taxonomy" id="476272"/>
    <lineage>
        <taxon>Bacteria</taxon>
        <taxon>Bacillati</taxon>
        <taxon>Bacillota</taxon>
        <taxon>Clostridia</taxon>
        <taxon>Lachnospirales</taxon>
        <taxon>Lachnospiraceae</taxon>
        <taxon>Blautia</taxon>
    </lineage>
</organism>
<feature type="transmembrane region" description="Helical" evidence="8">
    <location>
        <begin position="410"/>
        <end position="430"/>
    </location>
</feature>
<dbReference type="GO" id="GO:0005886">
    <property type="term" value="C:plasma membrane"/>
    <property type="evidence" value="ECO:0007669"/>
    <property type="project" value="UniProtKB-SubCell"/>
</dbReference>
<protein>
    <recommendedName>
        <fullName evidence="11">Glycine betaine transporter BetP</fullName>
    </recommendedName>
</protein>
<name>C0CRC3_BLAHS</name>
<dbReference type="GO" id="GO:0022857">
    <property type="term" value="F:transmembrane transporter activity"/>
    <property type="evidence" value="ECO:0007669"/>
    <property type="project" value="InterPro"/>
</dbReference>
<feature type="transmembrane region" description="Helical" evidence="8">
    <location>
        <begin position="486"/>
        <end position="506"/>
    </location>
</feature>
<comment type="caution">
    <text evidence="9">The sequence shown here is derived from an EMBL/GenBank/DDBJ whole genome shotgun (WGS) entry which is preliminary data.</text>
</comment>
<feature type="transmembrane region" description="Helical" evidence="8">
    <location>
        <begin position="199"/>
        <end position="223"/>
    </location>
</feature>
<feature type="transmembrane region" description="Helical" evidence="8">
    <location>
        <begin position="50"/>
        <end position="70"/>
    </location>
</feature>
<comment type="subcellular location">
    <subcellularLocation>
        <location evidence="1">Cell membrane</location>
        <topology evidence="1">Multi-pass membrane protein</topology>
    </subcellularLocation>
</comment>
<dbReference type="RefSeq" id="WP_005951784.1">
    <property type="nucleotide sequence ID" value="NZ_CP136423.1"/>
</dbReference>
<reference evidence="9 10" key="1">
    <citation type="submission" date="2009-01" db="EMBL/GenBank/DDBJ databases">
        <authorList>
            <person name="Fulton L."/>
            <person name="Clifton S."/>
            <person name="Fulton B."/>
            <person name="Xu J."/>
            <person name="Minx P."/>
            <person name="Pepin K.H."/>
            <person name="Johnson M."/>
            <person name="Bhonagiri V."/>
            <person name="Nash W.E."/>
            <person name="Mardis E.R."/>
            <person name="Wilson R.K."/>
        </authorList>
    </citation>
    <scope>NUCLEOTIDE SEQUENCE [LARGE SCALE GENOMIC DNA]</scope>
    <source>
        <strain evidence="10">DSM 10507 / JCM 14656 / S5a33</strain>
    </source>
</reference>
<dbReference type="EMBL" id="ACBZ01000181">
    <property type="protein sequence ID" value="EEG47690.1"/>
    <property type="molecule type" value="Genomic_DNA"/>
</dbReference>
<evidence type="ECO:0000256" key="8">
    <source>
        <dbReference type="SAM" id="Phobius"/>
    </source>
</evidence>
<feature type="transmembrane region" description="Helical" evidence="8">
    <location>
        <begin position="148"/>
        <end position="166"/>
    </location>
</feature>
<evidence type="ECO:0000256" key="2">
    <source>
        <dbReference type="ARBA" id="ARBA00005658"/>
    </source>
</evidence>
<sequence length="530" mass="57665">MSEKKSTKIRKIAFWPAFILLFGSLVYSIVDKTGFYAMASAANTWVLDNLGWTYSLTSFLCLVAIVIAYFSPLGNVTLGGKNAKPILSKASWATITLCTAMAAGALFWGIVEPIYHMAAPPVGIEPNSWESAKFAMETMVLHWSIHPYALYTLPVIAFAFAFFNMGKPFSVTSQLSVITDKFHIKTGDRNSFPQILDTILLFAMGLGILGVICTGTLNMGGALKEITGIQSKDTAWLIILTVLTVCFITSSVSGIHKGIKLLSNMNVVVYIVLLATMFFLGPTAFMIDGTVEAVGGTLSDLPEKLLTTGAYASDPWAKNWTVFYAGSWGSWAPISACFLARLGVGYKVKDLIKINFGIPILFNIVWSGIFSNLAINYQLSGKLDLINILNTEGAEATIYAIFREMPGAQIIIILFFVALLLSMITAMDSTTNSIAALSTTGISPEKQEAPVFLKVMWGVMFAVLSYIMLTIAGIDGIKMVSNLGGLPNIFIILGGIICVLFIAGNVDKYNIVDRKTKTEEKNCERETEKE</sequence>
<feature type="transmembrane region" description="Helical" evidence="8">
    <location>
        <begin position="90"/>
        <end position="111"/>
    </location>
</feature>
<accession>C0CRC3</accession>
<feature type="transmembrane region" description="Helical" evidence="8">
    <location>
        <begin position="12"/>
        <end position="30"/>
    </location>
</feature>
<dbReference type="PATRIC" id="fig|476272.21.peg.113"/>
<keyword evidence="3" id="KW-0813">Transport</keyword>
<dbReference type="AlphaFoldDB" id="C0CRC3"/>
<evidence type="ECO:0000256" key="4">
    <source>
        <dbReference type="ARBA" id="ARBA00022475"/>
    </source>
</evidence>
<evidence type="ECO:0000256" key="1">
    <source>
        <dbReference type="ARBA" id="ARBA00004651"/>
    </source>
</evidence>
<feature type="transmembrane region" description="Helical" evidence="8">
    <location>
        <begin position="267"/>
        <end position="287"/>
    </location>
</feature>
<feature type="transmembrane region" description="Helical" evidence="8">
    <location>
        <begin position="235"/>
        <end position="255"/>
    </location>
</feature>
<dbReference type="PANTHER" id="PTHR30047:SF7">
    <property type="entry name" value="HIGH-AFFINITY CHOLINE TRANSPORT PROTEIN"/>
    <property type="match status" value="1"/>
</dbReference>
<dbReference type="PANTHER" id="PTHR30047">
    <property type="entry name" value="HIGH-AFFINITY CHOLINE TRANSPORT PROTEIN-RELATED"/>
    <property type="match status" value="1"/>
</dbReference>
<evidence type="ECO:0000256" key="7">
    <source>
        <dbReference type="ARBA" id="ARBA00023136"/>
    </source>
</evidence>
<reference evidence="9 10" key="2">
    <citation type="submission" date="2009-02" db="EMBL/GenBank/DDBJ databases">
        <title>Draft genome sequence of Blautia hydrogenotrophica DSM 10507 (Ruminococcus hydrogenotrophicus DSM 10507).</title>
        <authorList>
            <person name="Sudarsanam P."/>
            <person name="Ley R."/>
            <person name="Guruge J."/>
            <person name="Turnbaugh P.J."/>
            <person name="Mahowald M."/>
            <person name="Liep D."/>
            <person name="Gordon J."/>
        </authorList>
    </citation>
    <scope>NUCLEOTIDE SEQUENCE [LARGE SCALE GENOMIC DNA]</scope>
    <source>
        <strain evidence="10">DSM 10507 / JCM 14656 / S5a33</strain>
    </source>
</reference>
<dbReference type="InterPro" id="IPR000060">
    <property type="entry name" value="BCCT_transptr"/>
</dbReference>
<feature type="transmembrane region" description="Helical" evidence="8">
    <location>
        <begin position="322"/>
        <end position="344"/>
    </location>
</feature>
<dbReference type="Proteomes" id="UP000003100">
    <property type="component" value="Unassembled WGS sequence"/>
</dbReference>
<proteinExistence type="inferred from homology"/>
<evidence type="ECO:0000256" key="6">
    <source>
        <dbReference type="ARBA" id="ARBA00022989"/>
    </source>
</evidence>
<comment type="similarity">
    <text evidence="2">Belongs to the BCCT transporter (TC 2.A.15) family.</text>
</comment>
<evidence type="ECO:0008006" key="11">
    <source>
        <dbReference type="Google" id="ProtNLM"/>
    </source>
</evidence>
<dbReference type="HOGENOM" id="CLU_010118_6_3_9"/>
<evidence type="ECO:0000313" key="9">
    <source>
        <dbReference type="EMBL" id="EEG47690.1"/>
    </source>
</evidence>
<dbReference type="GeneID" id="86823258"/>
<keyword evidence="6 8" id="KW-1133">Transmembrane helix</keyword>
<keyword evidence="7 8" id="KW-0472">Membrane</keyword>
<gene>
    <name evidence="9" type="ORF">RUMHYD_03437</name>
</gene>
<keyword evidence="10" id="KW-1185">Reference proteome</keyword>
<keyword evidence="5 8" id="KW-0812">Transmembrane</keyword>
<evidence type="ECO:0000313" key="10">
    <source>
        <dbReference type="Proteomes" id="UP000003100"/>
    </source>
</evidence>
<feature type="transmembrane region" description="Helical" evidence="8">
    <location>
        <begin position="451"/>
        <end position="474"/>
    </location>
</feature>
<evidence type="ECO:0000256" key="5">
    <source>
        <dbReference type="ARBA" id="ARBA00022692"/>
    </source>
</evidence>
<keyword evidence="4" id="KW-1003">Cell membrane</keyword>
<feature type="transmembrane region" description="Helical" evidence="8">
    <location>
        <begin position="356"/>
        <end position="375"/>
    </location>
</feature>
<evidence type="ECO:0000256" key="3">
    <source>
        <dbReference type="ARBA" id="ARBA00022448"/>
    </source>
</evidence>
<dbReference type="eggNOG" id="COG1292">
    <property type="taxonomic scope" value="Bacteria"/>
</dbReference>
<dbReference type="Pfam" id="PF02028">
    <property type="entry name" value="BCCT"/>
    <property type="match status" value="1"/>
</dbReference>